<sequence>MLVIVAVVLAFGLASGSPRAKPHTLPGGRIIGGRNASIADYPYQIALLYDSTYMLCGGAILSPSWVITAAHCVDYFESELQVRAGSSLADSDGELVNVAQIISHPDYNATTVDYDIAVLKLSTNITTSNAVPIPLPESDSTIADGATVVVTGWGDIDENGTIPSVLQVVEVTFVSREDCQKAYVNVSITERMLCAGVLGIGGKDACYGDSGGPAVIDGILAGIVSWGSGCGRAQYPGVYTDVRDLRSWIKEITGL</sequence>
<protein>
    <recommendedName>
        <fullName evidence="9">Peptidase S1 domain-containing protein</fullName>
    </recommendedName>
</protein>
<dbReference type="PANTHER" id="PTHR24276">
    <property type="entry name" value="POLYSERASE-RELATED"/>
    <property type="match status" value="1"/>
</dbReference>
<gene>
    <name evidence="10" type="ORF">NQ318_000873</name>
</gene>
<comment type="caution">
    <text evidence="10">The sequence shown here is derived from an EMBL/GenBank/DDBJ whole genome shotgun (WGS) entry which is preliminary data.</text>
</comment>
<keyword evidence="2" id="KW-0645">Protease</keyword>
<keyword evidence="7" id="KW-1015">Disulfide bond</keyword>
<evidence type="ECO:0000256" key="3">
    <source>
        <dbReference type="ARBA" id="ARBA00022729"/>
    </source>
</evidence>
<dbReference type="SUPFAM" id="SSF50494">
    <property type="entry name" value="Trypsin-like serine proteases"/>
    <property type="match status" value="1"/>
</dbReference>
<dbReference type="GO" id="GO:0006508">
    <property type="term" value="P:proteolysis"/>
    <property type="evidence" value="ECO:0007669"/>
    <property type="project" value="UniProtKB-KW"/>
</dbReference>
<dbReference type="InterPro" id="IPR009003">
    <property type="entry name" value="Peptidase_S1_PA"/>
</dbReference>
<dbReference type="InterPro" id="IPR018114">
    <property type="entry name" value="TRYPSIN_HIS"/>
</dbReference>
<dbReference type="CDD" id="cd00190">
    <property type="entry name" value="Tryp_SPc"/>
    <property type="match status" value="1"/>
</dbReference>
<proteinExistence type="inferred from homology"/>
<evidence type="ECO:0000256" key="8">
    <source>
        <dbReference type="SAM" id="SignalP"/>
    </source>
</evidence>
<feature type="domain" description="Peptidase S1" evidence="9">
    <location>
        <begin position="30"/>
        <end position="254"/>
    </location>
</feature>
<dbReference type="EMBL" id="JAPWTK010000002">
    <property type="protein sequence ID" value="KAJ8962485.1"/>
    <property type="molecule type" value="Genomic_DNA"/>
</dbReference>
<dbReference type="PROSITE" id="PS50240">
    <property type="entry name" value="TRYPSIN_DOM"/>
    <property type="match status" value="1"/>
</dbReference>
<evidence type="ECO:0000256" key="7">
    <source>
        <dbReference type="ARBA" id="ARBA00023157"/>
    </source>
</evidence>
<reference evidence="10" key="1">
    <citation type="journal article" date="2023" name="Insect Mol. Biol.">
        <title>Genome sequencing provides insights into the evolution of gene families encoding plant cell wall-degrading enzymes in longhorned beetles.</title>
        <authorList>
            <person name="Shin N.R."/>
            <person name="Okamura Y."/>
            <person name="Kirsch R."/>
            <person name="Pauchet Y."/>
        </authorList>
    </citation>
    <scope>NUCLEOTIDE SEQUENCE</scope>
    <source>
        <strain evidence="10">AMC_N1</strain>
    </source>
</reference>
<dbReference type="InterPro" id="IPR043504">
    <property type="entry name" value="Peptidase_S1_PA_chymotrypsin"/>
</dbReference>
<organism evidence="10 11">
    <name type="scientific">Aromia moschata</name>
    <dbReference type="NCBI Taxonomy" id="1265417"/>
    <lineage>
        <taxon>Eukaryota</taxon>
        <taxon>Metazoa</taxon>
        <taxon>Ecdysozoa</taxon>
        <taxon>Arthropoda</taxon>
        <taxon>Hexapoda</taxon>
        <taxon>Insecta</taxon>
        <taxon>Pterygota</taxon>
        <taxon>Neoptera</taxon>
        <taxon>Endopterygota</taxon>
        <taxon>Coleoptera</taxon>
        <taxon>Polyphaga</taxon>
        <taxon>Cucujiformia</taxon>
        <taxon>Chrysomeloidea</taxon>
        <taxon>Cerambycidae</taxon>
        <taxon>Cerambycinae</taxon>
        <taxon>Callichromatini</taxon>
        <taxon>Aromia</taxon>
    </lineage>
</organism>
<evidence type="ECO:0000313" key="11">
    <source>
        <dbReference type="Proteomes" id="UP001162162"/>
    </source>
</evidence>
<evidence type="ECO:0000256" key="1">
    <source>
        <dbReference type="ARBA" id="ARBA00007664"/>
    </source>
</evidence>
<name>A0AAV8ZEZ4_9CUCU</name>
<accession>A0AAV8ZEZ4</accession>
<dbReference type="SMART" id="SM00020">
    <property type="entry name" value="Tryp_SPc"/>
    <property type="match status" value="1"/>
</dbReference>
<dbReference type="FunFam" id="2.40.10.10:FF:000077">
    <property type="entry name" value="Predicted protein"/>
    <property type="match status" value="1"/>
</dbReference>
<dbReference type="PRINTS" id="PR00722">
    <property type="entry name" value="CHYMOTRYPSIN"/>
</dbReference>
<dbReference type="AlphaFoldDB" id="A0AAV8ZEZ4"/>
<evidence type="ECO:0000256" key="5">
    <source>
        <dbReference type="ARBA" id="ARBA00022825"/>
    </source>
</evidence>
<keyword evidence="5" id="KW-0720">Serine protease</keyword>
<evidence type="ECO:0000313" key="10">
    <source>
        <dbReference type="EMBL" id="KAJ8962485.1"/>
    </source>
</evidence>
<evidence type="ECO:0000259" key="9">
    <source>
        <dbReference type="PROSITE" id="PS50240"/>
    </source>
</evidence>
<dbReference type="Proteomes" id="UP001162162">
    <property type="component" value="Unassembled WGS sequence"/>
</dbReference>
<dbReference type="GO" id="GO:0004252">
    <property type="term" value="F:serine-type endopeptidase activity"/>
    <property type="evidence" value="ECO:0007669"/>
    <property type="project" value="InterPro"/>
</dbReference>
<feature type="signal peptide" evidence="8">
    <location>
        <begin position="1"/>
        <end position="16"/>
    </location>
</feature>
<dbReference type="InterPro" id="IPR050430">
    <property type="entry name" value="Peptidase_S1"/>
</dbReference>
<feature type="chain" id="PRO_5043888688" description="Peptidase S1 domain-containing protein" evidence="8">
    <location>
        <begin position="17"/>
        <end position="255"/>
    </location>
</feature>
<evidence type="ECO:0000256" key="2">
    <source>
        <dbReference type="ARBA" id="ARBA00022670"/>
    </source>
</evidence>
<keyword evidence="11" id="KW-1185">Reference proteome</keyword>
<keyword evidence="3 8" id="KW-0732">Signal</keyword>
<evidence type="ECO:0000256" key="4">
    <source>
        <dbReference type="ARBA" id="ARBA00022801"/>
    </source>
</evidence>
<comment type="similarity">
    <text evidence="1">Belongs to the peptidase S1 family.</text>
</comment>
<dbReference type="InterPro" id="IPR001314">
    <property type="entry name" value="Peptidase_S1A"/>
</dbReference>
<evidence type="ECO:0000256" key="6">
    <source>
        <dbReference type="ARBA" id="ARBA00023145"/>
    </source>
</evidence>
<keyword evidence="4" id="KW-0378">Hydrolase</keyword>
<keyword evidence="6" id="KW-0865">Zymogen</keyword>
<dbReference type="Pfam" id="PF00089">
    <property type="entry name" value="Trypsin"/>
    <property type="match status" value="1"/>
</dbReference>
<dbReference type="PROSITE" id="PS00134">
    <property type="entry name" value="TRYPSIN_HIS"/>
    <property type="match status" value="1"/>
</dbReference>
<dbReference type="PANTHER" id="PTHR24276:SF91">
    <property type="entry name" value="AT26814P-RELATED"/>
    <property type="match status" value="1"/>
</dbReference>
<dbReference type="Gene3D" id="2.40.10.10">
    <property type="entry name" value="Trypsin-like serine proteases"/>
    <property type="match status" value="1"/>
</dbReference>
<dbReference type="InterPro" id="IPR001254">
    <property type="entry name" value="Trypsin_dom"/>
</dbReference>